<protein>
    <submittedName>
        <fullName evidence="1">Uncharacterized protein</fullName>
    </submittedName>
</protein>
<dbReference type="EMBL" id="AWET01000032">
    <property type="protein sequence ID" value="ERK01059.1"/>
    <property type="molecule type" value="Genomic_DNA"/>
</dbReference>
<sequence length="61" mass="7240">MCGRQHLGFGLLCHNRTYGKGQSQKESIQKILSFHSAYILVVYYFVVDKYHYHFGIILFFH</sequence>
<accession>U2MP76</accession>
<dbReference type="Proteomes" id="UP000016600">
    <property type="component" value="Unassembled WGS sequence"/>
</dbReference>
<evidence type="ECO:0000313" key="1">
    <source>
        <dbReference type="EMBL" id="ERK01059.1"/>
    </source>
</evidence>
<name>U2MP76_9BACT</name>
<evidence type="ECO:0000313" key="2">
    <source>
        <dbReference type="Proteomes" id="UP000016600"/>
    </source>
</evidence>
<gene>
    <name evidence="1" type="ORF">HMPREF1218_0969</name>
</gene>
<comment type="caution">
    <text evidence="1">The sequence shown here is derived from an EMBL/GenBank/DDBJ whole genome shotgun (WGS) entry which is preliminary data.</text>
</comment>
<organism evidence="1 2">
    <name type="scientific">Hoylesella pleuritidis F0068</name>
    <dbReference type="NCBI Taxonomy" id="1081904"/>
    <lineage>
        <taxon>Bacteria</taxon>
        <taxon>Pseudomonadati</taxon>
        <taxon>Bacteroidota</taxon>
        <taxon>Bacteroidia</taxon>
        <taxon>Bacteroidales</taxon>
        <taxon>Prevotellaceae</taxon>
        <taxon>Hoylesella</taxon>
    </lineage>
</organism>
<reference evidence="1 2" key="1">
    <citation type="submission" date="2013-08" db="EMBL/GenBank/DDBJ databases">
        <authorList>
            <person name="Durkin A.S."/>
            <person name="Haft D.R."/>
            <person name="McCorrison J."/>
            <person name="Torralba M."/>
            <person name="Gillis M."/>
            <person name="Haft D.H."/>
            <person name="Methe B."/>
            <person name="Sutton G."/>
            <person name="Nelson K.E."/>
        </authorList>
    </citation>
    <scope>NUCLEOTIDE SEQUENCE [LARGE SCALE GENOMIC DNA]</scope>
    <source>
        <strain evidence="1 2">F0068</strain>
    </source>
</reference>
<keyword evidence="2" id="KW-1185">Reference proteome</keyword>
<proteinExistence type="predicted"/>
<dbReference type="AlphaFoldDB" id="U2MP76"/>